<evidence type="ECO:0000313" key="2">
    <source>
        <dbReference type="Proteomes" id="UP000015106"/>
    </source>
</evidence>
<reference evidence="2" key="1">
    <citation type="journal article" date="2013" name="Nature">
        <title>Draft genome of the wheat A-genome progenitor Triticum urartu.</title>
        <authorList>
            <person name="Ling H.Q."/>
            <person name="Zhao S."/>
            <person name="Liu D."/>
            <person name="Wang J."/>
            <person name="Sun H."/>
            <person name="Zhang C."/>
            <person name="Fan H."/>
            <person name="Li D."/>
            <person name="Dong L."/>
            <person name="Tao Y."/>
            <person name="Gao C."/>
            <person name="Wu H."/>
            <person name="Li Y."/>
            <person name="Cui Y."/>
            <person name="Guo X."/>
            <person name="Zheng S."/>
            <person name="Wang B."/>
            <person name="Yu K."/>
            <person name="Liang Q."/>
            <person name="Yang W."/>
            <person name="Lou X."/>
            <person name="Chen J."/>
            <person name="Feng M."/>
            <person name="Jian J."/>
            <person name="Zhang X."/>
            <person name="Luo G."/>
            <person name="Jiang Y."/>
            <person name="Liu J."/>
            <person name="Wang Z."/>
            <person name="Sha Y."/>
            <person name="Zhang B."/>
            <person name="Wu H."/>
            <person name="Tang D."/>
            <person name="Shen Q."/>
            <person name="Xue P."/>
            <person name="Zou S."/>
            <person name="Wang X."/>
            <person name="Liu X."/>
            <person name="Wang F."/>
            <person name="Yang Y."/>
            <person name="An X."/>
            <person name="Dong Z."/>
            <person name="Zhang K."/>
            <person name="Zhang X."/>
            <person name="Luo M.C."/>
            <person name="Dvorak J."/>
            <person name="Tong Y."/>
            <person name="Wang J."/>
            <person name="Yang H."/>
            <person name="Li Z."/>
            <person name="Wang D."/>
            <person name="Zhang A."/>
            <person name="Wang J."/>
        </authorList>
    </citation>
    <scope>NUCLEOTIDE SEQUENCE</scope>
    <source>
        <strain evidence="2">cv. G1812</strain>
    </source>
</reference>
<dbReference type="Gramene" id="TuG1812G0300003809.01.T02">
    <property type="protein sequence ID" value="TuG1812G0300003809.01.T02"/>
    <property type="gene ID" value="TuG1812G0300003809.01"/>
</dbReference>
<name>A0A8R7PUP8_TRIUA</name>
<proteinExistence type="predicted"/>
<organism evidence="1 2">
    <name type="scientific">Triticum urartu</name>
    <name type="common">Red wild einkorn</name>
    <name type="synonym">Crithodium urartu</name>
    <dbReference type="NCBI Taxonomy" id="4572"/>
    <lineage>
        <taxon>Eukaryota</taxon>
        <taxon>Viridiplantae</taxon>
        <taxon>Streptophyta</taxon>
        <taxon>Embryophyta</taxon>
        <taxon>Tracheophyta</taxon>
        <taxon>Spermatophyta</taxon>
        <taxon>Magnoliopsida</taxon>
        <taxon>Liliopsida</taxon>
        <taxon>Poales</taxon>
        <taxon>Poaceae</taxon>
        <taxon>BOP clade</taxon>
        <taxon>Pooideae</taxon>
        <taxon>Triticodae</taxon>
        <taxon>Triticeae</taxon>
        <taxon>Triticinae</taxon>
        <taxon>Triticum</taxon>
    </lineage>
</organism>
<evidence type="ECO:0000313" key="1">
    <source>
        <dbReference type="EnsemblPlants" id="TuG1812G0300003809.01.T02"/>
    </source>
</evidence>
<protein>
    <submittedName>
        <fullName evidence="1">Uncharacterized protein</fullName>
    </submittedName>
</protein>
<gene>
    <name evidence="1" type="primary">LOC125545139</name>
</gene>
<reference evidence="1" key="3">
    <citation type="submission" date="2022-06" db="UniProtKB">
        <authorList>
            <consortium name="EnsemblPlants"/>
        </authorList>
    </citation>
    <scope>IDENTIFICATION</scope>
</reference>
<dbReference type="EnsemblPlants" id="TuG1812G0300003809.01.T02">
    <property type="protein sequence ID" value="TuG1812G0300003809.01.T02"/>
    <property type="gene ID" value="TuG1812G0300003809.01"/>
</dbReference>
<reference evidence="1" key="2">
    <citation type="submission" date="2018-03" db="EMBL/GenBank/DDBJ databases">
        <title>The Triticum urartu genome reveals the dynamic nature of wheat genome evolution.</title>
        <authorList>
            <person name="Ling H."/>
            <person name="Ma B."/>
            <person name="Shi X."/>
            <person name="Liu H."/>
            <person name="Dong L."/>
            <person name="Sun H."/>
            <person name="Cao Y."/>
            <person name="Gao Q."/>
            <person name="Zheng S."/>
            <person name="Li Y."/>
            <person name="Yu Y."/>
            <person name="Du H."/>
            <person name="Qi M."/>
            <person name="Li Y."/>
            <person name="Yu H."/>
            <person name="Cui Y."/>
            <person name="Wang N."/>
            <person name="Chen C."/>
            <person name="Wu H."/>
            <person name="Zhao Y."/>
            <person name="Zhang J."/>
            <person name="Li Y."/>
            <person name="Zhou W."/>
            <person name="Zhang B."/>
            <person name="Hu W."/>
            <person name="Eijk M."/>
            <person name="Tang J."/>
            <person name="Witsenboer H."/>
            <person name="Zhao S."/>
            <person name="Li Z."/>
            <person name="Zhang A."/>
            <person name="Wang D."/>
            <person name="Liang C."/>
        </authorList>
    </citation>
    <scope>NUCLEOTIDE SEQUENCE [LARGE SCALE GENOMIC DNA]</scope>
    <source>
        <strain evidence="1">cv. G1812</strain>
    </source>
</reference>
<dbReference type="Proteomes" id="UP000015106">
    <property type="component" value="Chromosome 3"/>
</dbReference>
<dbReference type="PROSITE" id="PS51257">
    <property type="entry name" value="PROKAR_LIPOPROTEIN"/>
    <property type="match status" value="1"/>
</dbReference>
<dbReference type="AlphaFoldDB" id="A0A8R7PUP8"/>
<keyword evidence="2" id="KW-1185">Reference proteome</keyword>
<sequence>MSPRLICRITFLMELFRQTSPGCLIFSSCHLKRTISAALFHRQSGVVSLLRETEAFFWTSKTTSLTLFQMHLSLQKLSLYCFLETAYVTLLIQLEQPDFVNPHI</sequence>
<accession>A0A8R7PUP8</accession>